<dbReference type="AlphaFoldDB" id="K0TMT6"/>
<organism evidence="1 2">
    <name type="scientific">Thalassiosira oceanica</name>
    <name type="common">Marine diatom</name>
    <dbReference type="NCBI Taxonomy" id="159749"/>
    <lineage>
        <taxon>Eukaryota</taxon>
        <taxon>Sar</taxon>
        <taxon>Stramenopiles</taxon>
        <taxon>Ochrophyta</taxon>
        <taxon>Bacillariophyta</taxon>
        <taxon>Coscinodiscophyceae</taxon>
        <taxon>Thalassiosirophycidae</taxon>
        <taxon>Thalassiosirales</taxon>
        <taxon>Thalassiosiraceae</taxon>
        <taxon>Thalassiosira</taxon>
    </lineage>
</organism>
<gene>
    <name evidence="1" type="ORF">THAOC_01727</name>
</gene>
<comment type="caution">
    <text evidence="1">The sequence shown here is derived from an EMBL/GenBank/DDBJ whole genome shotgun (WGS) entry which is preliminary data.</text>
</comment>
<proteinExistence type="predicted"/>
<accession>K0TMT6</accession>
<sequence length="257" mass="27384">EQDAADPPAAAFAALDKGHEVVDIAVDVPQRALVALPDARRVALHRHAPSWVDVSLGVGRVLLPMGRRAPVASDLLVGDVPQQRLALASSRRAEETQQHRCLQISSVGRTGSADGRRTGRGLRRMPWEGGSCAWLGSVCLTSGWGGAFSISGVRGARCRITATSPAERGDGERIGVPPCVEDGRMRQYTAAGGAPVVQTPEVIGYEARGWRGRSAGWELGCIARASAFESVSALNTMPPVNEDIHMRRLTGRLVLQE</sequence>
<dbReference type="Proteomes" id="UP000266841">
    <property type="component" value="Unassembled WGS sequence"/>
</dbReference>
<feature type="non-terminal residue" evidence="1">
    <location>
        <position position="1"/>
    </location>
</feature>
<evidence type="ECO:0000313" key="2">
    <source>
        <dbReference type="Proteomes" id="UP000266841"/>
    </source>
</evidence>
<name>K0TMT6_THAOC</name>
<evidence type="ECO:0000313" key="1">
    <source>
        <dbReference type="EMBL" id="EJK76506.1"/>
    </source>
</evidence>
<reference evidence="1 2" key="1">
    <citation type="journal article" date="2012" name="Genome Biol.">
        <title>Genome and low-iron response of an oceanic diatom adapted to chronic iron limitation.</title>
        <authorList>
            <person name="Lommer M."/>
            <person name="Specht M."/>
            <person name="Roy A.S."/>
            <person name="Kraemer L."/>
            <person name="Andreson R."/>
            <person name="Gutowska M.A."/>
            <person name="Wolf J."/>
            <person name="Bergner S.V."/>
            <person name="Schilhabel M.B."/>
            <person name="Klostermeier U.C."/>
            <person name="Beiko R.G."/>
            <person name="Rosenstiel P."/>
            <person name="Hippler M."/>
            <person name="Laroche J."/>
        </authorList>
    </citation>
    <scope>NUCLEOTIDE SEQUENCE [LARGE SCALE GENOMIC DNA]</scope>
    <source>
        <strain evidence="1 2">CCMP1005</strain>
    </source>
</reference>
<keyword evidence="2" id="KW-1185">Reference proteome</keyword>
<protein>
    <submittedName>
        <fullName evidence="1">Uncharacterized protein</fullName>
    </submittedName>
</protein>
<dbReference type="EMBL" id="AGNL01002071">
    <property type="protein sequence ID" value="EJK76506.1"/>
    <property type="molecule type" value="Genomic_DNA"/>
</dbReference>